<feature type="domain" description="CHAD" evidence="1">
    <location>
        <begin position="8"/>
        <end position="304"/>
    </location>
</feature>
<dbReference type="PANTHER" id="PTHR39339:SF1">
    <property type="entry name" value="CHAD DOMAIN-CONTAINING PROTEIN"/>
    <property type="match status" value="1"/>
</dbReference>
<dbReference type="SMART" id="SM00880">
    <property type="entry name" value="CHAD"/>
    <property type="match status" value="1"/>
</dbReference>
<dbReference type="KEGG" id="rcf:Poly24_36900"/>
<dbReference type="EMBL" id="CP036348">
    <property type="protein sequence ID" value="QDV69971.1"/>
    <property type="molecule type" value="Genomic_DNA"/>
</dbReference>
<gene>
    <name evidence="2" type="ORF">Poly24_36900</name>
</gene>
<sequence length="309" mass="35754">MKIRFSGGESVQQGIQRIAATQIQQSIDDLSNHELDRSEVVHDVRKRCKMIRGMLRLVRPTIGEVYERENTWFRDASRKLSGLRDADATLEALERLREYGAKEVPGKLWDRLDAVLDNRSQVASSGTLDWEPFFVEATQDMQAALDRVPEWNCDEDGFDALKPGLEKTYRRGKRAMRDALKEPSDERLHEWRKHAKYQMYQVRILRDASERELSKRGKRLKRLTDLLGNDHDLVVLHHLLIEHPDFKKLRQAKGFKRLSGAIDARRSVLQKQAKKLGKKLFSASSKKFSGAIEQAWQQWHDDAAVVEAL</sequence>
<dbReference type="AlphaFoldDB" id="A0A518JWP6"/>
<accession>A0A518JWP6</accession>
<dbReference type="Pfam" id="PF05235">
    <property type="entry name" value="CHAD"/>
    <property type="match status" value="1"/>
</dbReference>
<dbReference type="PANTHER" id="PTHR39339">
    <property type="entry name" value="SLR1444 PROTEIN"/>
    <property type="match status" value="1"/>
</dbReference>
<evidence type="ECO:0000259" key="1">
    <source>
        <dbReference type="PROSITE" id="PS51708"/>
    </source>
</evidence>
<evidence type="ECO:0000313" key="2">
    <source>
        <dbReference type="EMBL" id="QDV69971.1"/>
    </source>
</evidence>
<dbReference type="Proteomes" id="UP000315082">
    <property type="component" value="Chromosome"/>
</dbReference>
<protein>
    <submittedName>
        <fullName evidence="2">CHAD domain protein</fullName>
    </submittedName>
</protein>
<keyword evidence="3" id="KW-1185">Reference proteome</keyword>
<organism evidence="2 3">
    <name type="scientific">Rosistilla carotiformis</name>
    <dbReference type="NCBI Taxonomy" id="2528017"/>
    <lineage>
        <taxon>Bacteria</taxon>
        <taxon>Pseudomonadati</taxon>
        <taxon>Planctomycetota</taxon>
        <taxon>Planctomycetia</taxon>
        <taxon>Pirellulales</taxon>
        <taxon>Pirellulaceae</taxon>
        <taxon>Rosistilla</taxon>
    </lineage>
</organism>
<proteinExistence type="predicted"/>
<dbReference type="PROSITE" id="PS51708">
    <property type="entry name" value="CHAD"/>
    <property type="match status" value="1"/>
</dbReference>
<name>A0A518JWP6_9BACT</name>
<dbReference type="OrthoDB" id="9810907at2"/>
<dbReference type="InterPro" id="IPR038186">
    <property type="entry name" value="CHAD_dom_sf"/>
</dbReference>
<dbReference type="InterPro" id="IPR007899">
    <property type="entry name" value="CHAD_dom"/>
</dbReference>
<reference evidence="2 3" key="1">
    <citation type="submission" date="2019-02" db="EMBL/GenBank/DDBJ databases">
        <title>Deep-cultivation of Planctomycetes and their phenomic and genomic characterization uncovers novel biology.</title>
        <authorList>
            <person name="Wiegand S."/>
            <person name="Jogler M."/>
            <person name="Boedeker C."/>
            <person name="Pinto D."/>
            <person name="Vollmers J."/>
            <person name="Rivas-Marin E."/>
            <person name="Kohn T."/>
            <person name="Peeters S.H."/>
            <person name="Heuer A."/>
            <person name="Rast P."/>
            <person name="Oberbeckmann S."/>
            <person name="Bunk B."/>
            <person name="Jeske O."/>
            <person name="Meyerdierks A."/>
            <person name="Storesund J.E."/>
            <person name="Kallscheuer N."/>
            <person name="Luecker S."/>
            <person name="Lage O.M."/>
            <person name="Pohl T."/>
            <person name="Merkel B.J."/>
            <person name="Hornburger P."/>
            <person name="Mueller R.-W."/>
            <person name="Bruemmer F."/>
            <person name="Labrenz M."/>
            <person name="Spormann A.M."/>
            <person name="Op den Camp H."/>
            <person name="Overmann J."/>
            <person name="Amann R."/>
            <person name="Jetten M.S.M."/>
            <person name="Mascher T."/>
            <person name="Medema M.H."/>
            <person name="Devos D.P."/>
            <person name="Kaster A.-K."/>
            <person name="Ovreas L."/>
            <person name="Rohde M."/>
            <person name="Galperin M.Y."/>
            <person name="Jogler C."/>
        </authorList>
    </citation>
    <scope>NUCLEOTIDE SEQUENCE [LARGE SCALE GENOMIC DNA]</scope>
    <source>
        <strain evidence="2 3">Poly24</strain>
    </source>
</reference>
<dbReference type="RefSeq" id="WP_145098401.1">
    <property type="nucleotide sequence ID" value="NZ_CP036348.1"/>
</dbReference>
<evidence type="ECO:0000313" key="3">
    <source>
        <dbReference type="Proteomes" id="UP000315082"/>
    </source>
</evidence>
<dbReference type="Gene3D" id="1.40.20.10">
    <property type="entry name" value="CHAD domain"/>
    <property type="match status" value="1"/>
</dbReference>